<evidence type="ECO:0000313" key="8">
    <source>
        <dbReference type="EMBL" id="AZN30647.1"/>
    </source>
</evidence>
<dbReference type="GO" id="GO:0016887">
    <property type="term" value="F:ATP hydrolysis activity"/>
    <property type="evidence" value="ECO:0007669"/>
    <property type="project" value="UniProtKB-UniRule"/>
</dbReference>
<dbReference type="GO" id="GO:0000502">
    <property type="term" value="C:proteasome complex"/>
    <property type="evidence" value="ECO:0007669"/>
    <property type="project" value="UniProtKB-KW"/>
</dbReference>
<dbReference type="GO" id="GO:0019941">
    <property type="term" value="P:modification-dependent protein catabolic process"/>
    <property type="evidence" value="ECO:0007669"/>
    <property type="project" value="InterPro"/>
</dbReference>
<comment type="similarity">
    <text evidence="4 5">Belongs to the AAA ATPase family.</text>
</comment>
<accession>A0A3Q8WUI6</accession>
<dbReference type="Gene3D" id="1.10.8.60">
    <property type="match status" value="1"/>
</dbReference>
<feature type="domain" description="AAA+ ATPase" evidence="7">
    <location>
        <begin position="235"/>
        <end position="389"/>
    </location>
</feature>
<dbReference type="GO" id="GO:0005524">
    <property type="term" value="F:ATP binding"/>
    <property type="evidence" value="ECO:0007669"/>
    <property type="project" value="UniProtKB-UniRule"/>
</dbReference>
<dbReference type="SUPFAM" id="SSF52540">
    <property type="entry name" value="P-loop containing nucleoside triphosphate hydrolases"/>
    <property type="match status" value="1"/>
</dbReference>
<evidence type="ECO:0000256" key="6">
    <source>
        <dbReference type="SAM" id="MobiDB-lite"/>
    </source>
</evidence>
<proteinExistence type="inferred from homology"/>
<dbReference type="InterPro" id="IPR003593">
    <property type="entry name" value="AAA+_ATPase"/>
</dbReference>
<dbReference type="OrthoDB" id="9809379at2"/>
<dbReference type="NCBIfam" id="TIGR03689">
    <property type="entry name" value="pup_AAA"/>
    <property type="match status" value="1"/>
</dbReference>
<dbReference type="Gene3D" id="3.40.50.300">
    <property type="entry name" value="P-loop containing nucleotide triphosphate hydrolases"/>
    <property type="match status" value="1"/>
</dbReference>
<dbReference type="KEGG" id="fsl:EJO69_10295"/>
<dbReference type="Gene3D" id="2.40.50.140">
    <property type="entry name" value="Nucleic acid-binding proteins"/>
    <property type="match status" value="2"/>
</dbReference>
<feature type="coiled-coil region" evidence="4">
    <location>
        <begin position="26"/>
        <end position="60"/>
    </location>
</feature>
<evidence type="ECO:0000256" key="1">
    <source>
        <dbReference type="ARBA" id="ARBA00022741"/>
    </source>
</evidence>
<evidence type="ECO:0000259" key="7">
    <source>
        <dbReference type="SMART" id="SM00382"/>
    </source>
</evidence>
<dbReference type="GO" id="GO:0010498">
    <property type="term" value="P:proteasomal protein catabolic process"/>
    <property type="evidence" value="ECO:0007669"/>
    <property type="project" value="InterPro"/>
</dbReference>
<evidence type="ECO:0000313" key="9">
    <source>
        <dbReference type="Proteomes" id="UP000270021"/>
    </source>
</evidence>
<dbReference type="InterPro" id="IPR041626">
    <property type="entry name" value="Prot_ATP_ID_OB_N"/>
</dbReference>
<keyword evidence="8" id="KW-0378">Hydrolase</keyword>
<keyword evidence="3 4" id="KW-0175">Coiled coil</keyword>
<reference evidence="8 9" key="1">
    <citation type="submission" date="2018-12" db="EMBL/GenBank/DDBJ databases">
        <title>Complete genome sequence of Flaviflexus salsibiostraticola KCTC 33148.</title>
        <authorList>
            <person name="Bae J.-W."/>
        </authorList>
    </citation>
    <scope>NUCLEOTIDE SEQUENCE [LARGE SCALE GENOMIC DNA]</scope>
    <source>
        <strain evidence="8 9">KCTC 33148</strain>
    </source>
</reference>
<keyword evidence="2 4" id="KW-0067">ATP-binding</keyword>
<dbReference type="AlphaFoldDB" id="A0A3Q8WUI6"/>
<dbReference type="HAMAP" id="MF_02112">
    <property type="entry name" value="ARC_ATPase"/>
    <property type="match status" value="1"/>
</dbReference>
<dbReference type="InterPro" id="IPR003960">
    <property type="entry name" value="ATPase_AAA_CS"/>
</dbReference>
<evidence type="ECO:0000256" key="4">
    <source>
        <dbReference type="HAMAP-Rule" id="MF_02112"/>
    </source>
</evidence>
<dbReference type="FunFam" id="3.40.50.300:FF:001025">
    <property type="entry name" value="ATPase family, AAA domain-containing 2B"/>
    <property type="match status" value="1"/>
</dbReference>
<evidence type="ECO:0000256" key="2">
    <source>
        <dbReference type="ARBA" id="ARBA00022840"/>
    </source>
</evidence>
<dbReference type="Pfam" id="PF00004">
    <property type="entry name" value="AAA"/>
    <property type="match status" value="1"/>
</dbReference>
<name>A0A3Q8WUI6_9ACTO</name>
<feature type="compositionally biased region" description="Acidic residues" evidence="6">
    <location>
        <begin position="1"/>
        <end position="14"/>
    </location>
</feature>
<gene>
    <name evidence="4 8" type="primary">arc</name>
    <name evidence="8" type="ORF">EJO69_10295</name>
</gene>
<dbReference type="PROSITE" id="PS00674">
    <property type="entry name" value="AAA"/>
    <property type="match status" value="1"/>
</dbReference>
<keyword evidence="8" id="KW-0647">Proteasome</keyword>
<dbReference type="SMART" id="SM00382">
    <property type="entry name" value="AAA"/>
    <property type="match status" value="1"/>
</dbReference>
<dbReference type="Proteomes" id="UP000270021">
    <property type="component" value="Chromosome"/>
</dbReference>
<evidence type="ECO:0000256" key="5">
    <source>
        <dbReference type="RuleBase" id="RU003651"/>
    </source>
</evidence>
<sequence length="537" mass="59282">MEDLSTGPQDEEYPVDARHHDVSPDYQTLARNNDRLASALRAARQELAAVHDQVRQLTETPNTFGVIAAVNRTARTVDAIVSGRKLRCSVAQTVPLACLSPGREVVLNEHMCVISSESFDDVGDLVMVTDFLDDARVTVRVRDEDEKVLRLAESLISAAGKPKVRPGDIVRADVRGGFAYERVEREDTEELMLEEVPDVDYEDVGGLTDEIASIRDSIEVPFLFPSHYRAHRLRAPKGILLYGPPGCGKTLIAKAVATSLARTAAATTGDVEARSFFISVKGPELLTKYVGETERQIRKIFSRARQRAKGGMPVIVFFDEMDSLFRTRGTGRSSDVETTIVPQLLAEIDGVEELDNVIVIGATNREDMIDPAIVRPGRLDVKIRISRPTRQGAADILAKYLVPDLPLDRGEVERAGSRESAVDTLIRTVVERLYVRDEDAAQVEVTFDSGDTEILYAHDFASGAMLANIVDRAKKLSIKDQLAGLPGGLSRRHMTVAVEDEVSENASLHSAGTLEDWERLIGRRGQRITRVHLLRKQ</sequence>
<dbReference type="InterPro" id="IPR027417">
    <property type="entry name" value="P-loop_NTPase"/>
</dbReference>
<feature type="region of interest" description="Disordered" evidence="6">
    <location>
        <begin position="1"/>
        <end position="21"/>
    </location>
</feature>
<dbReference type="InterPro" id="IPR050168">
    <property type="entry name" value="AAA_ATPase_domain"/>
</dbReference>
<dbReference type="InterPro" id="IPR003959">
    <property type="entry name" value="ATPase_AAA_core"/>
</dbReference>
<dbReference type="PANTHER" id="PTHR23077:SF144">
    <property type="entry name" value="PROTEASOME-ASSOCIATED ATPASE"/>
    <property type="match status" value="1"/>
</dbReference>
<dbReference type="Pfam" id="PF16450">
    <property type="entry name" value="Prot_ATP_ID_OB_C"/>
    <property type="match status" value="1"/>
</dbReference>
<keyword evidence="1 4" id="KW-0547">Nucleotide-binding</keyword>
<dbReference type="InterPro" id="IPR022482">
    <property type="entry name" value="Proteasome_ATPase"/>
</dbReference>
<dbReference type="InterPro" id="IPR012340">
    <property type="entry name" value="NA-bd_OB-fold"/>
</dbReference>
<keyword evidence="9" id="KW-1185">Reference proteome</keyword>
<organism evidence="8 9">
    <name type="scientific">Flaviflexus salsibiostraticola</name>
    <dbReference type="NCBI Taxonomy" id="1282737"/>
    <lineage>
        <taxon>Bacteria</taxon>
        <taxon>Bacillati</taxon>
        <taxon>Actinomycetota</taxon>
        <taxon>Actinomycetes</taxon>
        <taxon>Actinomycetales</taxon>
        <taxon>Actinomycetaceae</taxon>
        <taxon>Flaviflexus</taxon>
    </lineage>
</organism>
<comment type="subunit">
    <text evidence="4">Homohexamer. Assembles into a hexameric ring structure.</text>
</comment>
<dbReference type="Pfam" id="PF17758">
    <property type="entry name" value="Prot_ATP_ID_OB_N"/>
    <property type="match status" value="1"/>
</dbReference>
<protein>
    <recommendedName>
        <fullName evidence="4">AAA ATPase forming ring-shaped complexes</fullName>
        <shortName evidence="4">ARC</shortName>
    </recommendedName>
</protein>
<dbReference type="Gene3D" id="1.20.5.170">
    <property type="match status" value="1"/>
</dbReference>
<dbReference type="PANTHER" id="PTHR23077">
    <property type="entry name" value="AAA-FAMILY ATPASE"/>
    <property type="match status" value="1"/>
</dbReference>
<dbReference type="InterPro" id="IPR032501">
    <property type="entry name" value="Prot_ATP_ID_OB_2nd"/>
</dbReference>
<feature type="binding site" evidence="4">
    <location>
        <begin position="246"/>
        <end position="251"/>
    </location>
    <ligand>
        <name>ATP</name>
        <dbReference type="ChEBI" id="CHEBI:30616"/>
    </ligand>
</feature>
<evidence type="ECO:0000256" key="3">
    <source>
        <dbReference type="ARBA" id="ARBA00023054"/>
    </source>
</evidence>
<dbReference type="EMBL" id="CP034438">
    <property type="protein sequence ID" value="AZN30647.1"/>
    <property type="molecule type" value="Genomic_DNA"/>
</dbReference>